<accession>A0A9D4JQX8</accession>
<reference evidence="1" key="1">
    <citation type="journal article" date="2019" name="bioRxiv">
        <title>The Genome of the Zebra Mussel, Dreissena polymorpha: A Resource for Invasive Species Research.</title>
        <authorList>
            <person name="McCartney M.A."/>
            <person name="Auch B."/>
            <person name="Kono T."/>
            <person name="Mallez S."/>
            <person name="Zhang Y."/>
            <person name="Obille A."/>
            <person name="Becker A."/>
            <person name="Abrahante J.E."/>
            <person name="Garbe J."/>
            <person name="Badalamenti J.P."/>
            <person name="Herman A."/>
            <person name="Mangelson H."/>
            <person name="Liachko I."/>
            <person name="Sullivan S."/>
            <person name="Sone E.D."/>
            <person name="Koren S."/>
            <person name="Silverstein K.A.T."/>
            <person name="Beckman K.B."/>
            <person name="Gohl D.M."/>
        </authorList>
    </citation>
    <scope>NUCLEOTIDE SEQUENCE</scope>
    <source>
        <strain evidence="1">Duluth1</strain>
        <tissue evidence="1">Whole animal</tissue>
    </source>
</reference>
<keyword evidence="2" id="KW-1185">Reference proteome</keyword>
<name>A0A9D4JQX8_DREPO</name>
<protein>
    <submittedName>
        <fullName evidence="1">Uncharacterized protein</fullName>
    </submittedName>
</protein>
<dbReference type="Proteomes" id="UP000828390">
    <property type="component" value="Unassembled WGS sequence"/>
</dbReference>
<proteinExistence type="predicted"/>
<dbReference type="AlphaFoldDB" id="A0A9D4JQX8"/>
<evidence type="ECO:0000313" key="2">
    <source>
        <dbReference type="Proteomes" id="UP000828390"/>
    </source>
</evidence>
<evidence type="ECO:0000313" key="1">
    <source>
        <dbReference type="EMBL" id="KAH3821076.1"/>
    </source>
</evidence>
<gene>
    <name evidence="1" type="ORF">DPMN_122833</name>
</gene>
<dbReference type="EMBL" id="JAIWYP010000005">
    <property type="protein sequence ID" value="KAH3821076.1"/>
    <property type="molecule type" value="Genomic_DNA"/>
</dbReference>
<comment type="caution">
    <text evidence="1">The sequence shown here is derived from an EMBL/GenBank/DDBJ whole genome shotgun (WGS) entry which is preliminary data.</text>
</comment>
<reference evidence="1" key="2">
    <citation type="submission" date="2020-11" db="EMBL/GenBank/DDBJ databases">
        <authorList>
            <person name="McCartney M.A."/>
            <person name="Auch B."/>
            <person name="Kono T."/>
            <person name="Mallez S."/>
            <person name="Becker A."/>
            <person name="Gohl D.M."/>
            <person name="Silverstein K.A.T."/>
            <person name="Koren S."/>
            <person name="Bechman K.B."/>
            <person name="Herman A."/>
            <person name="Abrahante J.E."/>
            <person name="Garbe J."/>
        </authorList>
    </citation>
    <scope>NUCLEOTIDE SEQUENCE</scope>
    <source>
        <strain evidence="1">Duluth1</strain>
        <tissue evidence="1">Whole animal</tissue>
    </source>
</reference>
<organism evidence="1 2">
    <name type="scientific">Dreissena polymorpha</name>
    <name type="common">Zebra mussel</name>
    <name type="synonym">Mytilus polymorpha</name>
    <dbReference type="NCBI Taxonomy" id="45954"/>
    <lineage>
        <taxon>Eukaryota</taxon>
        <taxon>Metazoa</taxon>
        <taxon>Spiralia</taxon>
        <taxon>Lophotrochozoa</taxon>
        <taxon>Mollusca</taxon>
        <taxon>Bivalvia</taxon>
        <taxon>Autobranchia</taxon>
        <taxon>Heteroconchia</taxon>
        <taxon>Euheterodonta</taxon>
        <taxon>Imparidentia</taxon>
        <taxon>Neoheterodontei</taxon>
        <taxon>Myida</taxon>
        <taxon>Dreissenoidea</taxon>
        <taxon>Dreissenidae</taxon>
        <taxon>Dreissena</taxon>
    </lineage>
</organism>
<sequence length="160" mass="17843">MAPDTKVPDALTERRTYGRTNNAKTISLSIWPGKKSDEIKHLLNLTSVKLCGGLVSSRGVLGRTRIQLCGGPCGGPIVAQVQSGEHTPWEKLCGGPVYSVGRLAYYHNSKTHASIYLSIYTAKRPLEHYRQRDIIESVSWEEPIMRMLPEWGANPRTPDR</sequence>